<accession>A0A6J5M000</accession>
<feature type="region of interest" description="Disordered" evidence="1">
    <location>
        <begin position="222"/>
        <end position="244"/>
    </location>
</feature>
<sequence length="954" mass="99815">MAVIDIYIGGVLRGVKASSLSIDHQLSLRSTARVRVESGTGYSPIVGNDFKVYEDGTLVFGGLITSVTRARIAGTSVISSDIAAVDYSILANKRLTGERYGSSGYVNQRANDILRDLVANCLGGDGIDVSLIPAGGGPIVSLAEFDYAYVSEAFDRIAELSERKWRIDFEKKLRLVNPAAPVIFATLTASSRNFLADSMQVEETQEQYVNKLVVRGKRTTLPEATETFNSSHPSQPTNGTRKDWNLTNPVFAVPTIEVNGTAKTVGVASVDTGKDWYWRPSSAVIEQDNAAAALTASDTLSVAYVGEQLNQAFSQNSAEISARAAVESSSGIWEKAIELDNPISVSDLQQYADSTRQSKDQLSKKLTFATDDLAGIFPGDGIDLTISSLGAHTYIVTSLQLSMQTLGTATPGTNNQRIVRRIEAQYGPILDNGFDYFKAISVSGASSASGGAVTGGGGPSTPPAENVATAAATPFYNGDRWGIDLTVTFGASRANIARAVVYVRGPIGGESIDREAYSFVPPPSGNYDALLGGEWLRGGASTNFRVIIETYNSEGVPTALPIESSIFAVLPVDTANQATAITVGTFTTTANADGLEVFGFTLTYTQANLDTSHTEIWIQSFDSATSAYRTEQLYNQTAPGGSNNGFVVTGRGEWIDATPSSARNYRLTFYTIDTRGQRKPNAPQIVVSVSPGAGALKLNRADLATVGDALTVSGGRLIVADNGITSAKIQALAVTTAKLADSAVDTAKLANLAVDAAKLANSSVTTTKIANAAVGSAAIANLAVGNAAIADGAITNAKIQDASITSAKIASLAAEKITTGTITVGAGGMTFSGGGGISINTGAAITTINSSGVVAPNLFASVNGFNWSVIGGFSGFIDYTPGMAGYVNTPQLRVGNTQTIDGSRNANFSGLKFSGNFQPPISTLSPLSVPTTYNRGLAVFDNSGFFFGWIPIFF</sequence>
<dbReference type="EMBL" id="LR796376">
    <property type="protein sequence ID" value="CAB4140145.1"/>
    <property type="molecule type" value="Genomic_DNA"/>
</dbReference>
<feature type="compositionally biased region" description="Polar residues" evidence="1">
    <location>
        <begin position="226"/>
        <end position="239"/>
    </location>
</feature>
<evidence type="ECO:0000313" key="2">
    <source>
        <dbReference type="EMBL" id="CAB4140145.1"/>
    </source>
</evidence>
<evidence type="ECO:0000256" key="1">
    <source>
        <dbReference type="SAM" id="MobiDB-lite"/>
    </source>
</evidence>
<organism evidence="2">
    <name type="scientific">uncultured Caudovirales phage</name>
    <dbReference type="NCBI Taxonomy" id="2100421"/>
    <lineage>
        <taxon>Viruses</taxon>
        <taxon>Duplodnaviria</taxon>
        <taxon>Heunggongvirae</taxon>
        <taxon>Uroviricota</taxon>
        <taxon>Caudoviricetes</taxon>
        <taxon>Peduoviridae</taxon>
        <taxon>Maltschvirus</taxon>
        <taxon>Maltschvirus maltsch</taxon>
    </lineage>
</organism>
<gene>
    <name evidence="2" type="ORF">UFOVP398_14</name>
</gene>
<reference evidence="2" key="1">
    <citation type="submission" date="2020-04" db="EMBL/GenBank/DDBJ databases">
        <authorList>
            <person name="Chiriac C."/>
            <person name="Salcher M."/>
            <person name="Ghai R."/>
            <person name="Kavagutti S V."/>
        </authorList>
    </citation>
    <scope>NUCLEOTIDE SEQUENCE</scope>
</reference>
<proteinExistence type="predicted"/>
<name>A0A6J5M000_9CAUD</name>
<protein>
    <submittedName>
        <fullName evidence="2">Uncharacterized protein</fullName>
    </submittedName>
</protein>
<dbReference type="Gene3D" id="2.160.10.20">
    <property type="entry name" value="Insect antifreeze protein"/>
    <property type="match status" value="1"/>
</dbReference>